<dbReference type="Proteomes" id="UP000182160">
    <property type="component" value="Unassembled WGS sequence"/>
</dbReference>
<proteinExistence type="predicted"/>
<keyword evidence="1" id="KW-0812">Transmembrane</keyword>
<gene>
    <name evidence="2" type="ORF">SAMN04488077_1248</name>
</gene>
<keyword evidence="1" id="KW-0472">Membrane</keyword>
<dbReference type="EMBL" id="FOBO01000024">
    <property type="protein sequence ID" value="SEN68419.1"/>
    <property type="molecule type" value="Genomic_DNA"/>
</dbReference>
<evidence type="ECO:0000313" key="2">
    <source>
        <dbReference type="EMBL" id="SEN68419.1"/>
    </source>
</evidence>
<protein>
    <submittedName>
        <fullName evidence="2">Uncharacterized protein</fullName>
    </submittedName>
</protein>
<dbReference type="RefSeq" id="WP_074788119.1">
    <property type="nucleotide sequence ID" value="NZ_FOBO01000024.1"/>
</dbReference>
<keyword evidence="1" id="KW-1133">Transmembrane helix</keyword>
<sequence length="131" mass="14560">MNVLRPENEQAGKPVKLLRTYGRSALAALLCLSLVIWSLAPSMSHTPSVFDVVADHAEMIAEHGHSHGFEEDLYWALHGHSHDVADHDHSQALLALGASGHPFWGYRDNFRLRPSSGGPHRVYLIERPPRA</sequence>
<organism evidence="2 3">
    <name type="scientific">Roseovarius tolerans</name>
    <dbReference type="NCBI Taxonomy" id="74031"/>
    <lineage>
        <taxon>Bacteria</taxon>
        <taxon>Pseudomonadati</taxon>
        <taxon>Pseudomonadota</taxon>
        <taxon>Alphaproteobacteria</taxon>
        <taxon>Rhodobacterales</taxon>
        <taxon>Roseobacteraceae</taxon>
        <taxon>Roseovarius</taxon>
    </lineage>
</organism>
<feature type="transmembrane region" description="Helical" evidence="1">
    <location>
        <begin position="21"/>
        <end position="40"/>
    </location>
</feature>
<evidence type="ECO:0000313" key="3">
    <source>
        <dbReference type="Proteomes" id="UP000182160"/>
    </source>
</evidence>
<accession>A0A1H8IJJ0</accession>
<evidence type="ECO:0000256" key="1">
    <source>
        <dbReference type="SAM" id="Phobius"/>
    </source>
</evidence>
<reference evidence="2 3" key="1">
    <citation type="submission" date="2016-10" db="EMBL/GenBank/DDBJ databases">
        <authorList>
            <person name="de Groot N.N."/>
        </authorList>
    </citation>
    <scope>NUCLEOTIDE SEQUENCE [LARGE SCALE GENOMIC DNA]</scope>
    <source>
        <strain evidence="2 3">DSM 11457</strain>
    </source>
</reference>
<name>A0A1H8IJJ0_9RHOB</name>
<dbReference type="AlphaFoldDB" id="A0A1H8IJJ0"/>